<sequence length="165" mass="17484">MPIRSTARHPIRLRAAGAAAACALAAVTAGAVGGGQAHAADAKEYPLRDCINISPNIVDLPYLPHRAIVSEYAGTTYIQIDYGSLWVGVGYDSTARLDWRNLNTGRSGTMVDHSRVRPPNTGVHNYSLPRTTFGPGKVKLTLTTTNSNALWSIPARSCSGTVVAP</sequence>
<feature type="chain" id="PRO_5032660647" evidence="1">
    <location>
        <begin position="40"/>
        <end position="165"/>
    </location>
</feature>
<dbReference type="RefSeq" id="WP_183369662.1">
    <property type="nucleotide sequence ID" value="NZ_BAABHL010000049.1"/>
</dbReference>
<protein>
    <submittedName>
        <fullName evidence="2">Uncharacterized protein</fullName>
    </submittedName>
</protein>
<keyword evidence="3" id="KW-1185">Reference proteome</keyword>
<organism evidence="2 3">
    <name type="scientific">Gordonia humi</name>
    <dbReference type="NCBI Taxonomy" id="686429"/>
    <lineage>
        <taxon>Bacteria</taxon>
        <taxon>Bacillati</taxon>
        <taxon>Actinomycetota</taxon>
        <taxon>Actinomycetes</taxon>
        <taxon>Mycobacteriales</taxon>
        <taxon>Gordoniaceae</taxon>
        <taxon>Gordonia</taxon>
    </lineage>
</organism>
<gene>
    <name evidence="2" type="ORF">BKA16_001054</name>
</gene>
<accession>A0A840ES27</accession>
<comment type="caution">
    <text evidence="2">The sequence shown here is derived from an EMBL/GenBank/DDBJ whole genome shotgun (WGS) entry which is preliminary data.</text>
</comment>
<dbReference type="Proteomes" id="UP000551501">
    <property type="component" value="Unassembled WGS sequence"/>
</dbReference>
<feature type="signal peptide" evidence="1">
    <location>
        <begin position="1"/>
        <end position="39"/>
    </location>
</feature>
<name>A0A840ES27_9ACTN</name>
<evidence type="ECO:0000256" key="1">
    <source>
        <dbReference type="SAM" id="SignalP"/>
    </source>
</evidence>
<proteinExistence type="predicted"/>
<dbReference type="EMBL" id="JACIFP010000001">
    <property type="protein sequence ID" value="MBB4134502.1"/>
    <property type="molecule type" value="Genomic_DNA"/>
</dbReference>
<dbReference type="AlphaFoldDB" id="A0A840ES27"/>
<evidence type="ECO:0000313" key="2">
    <source>
        <dbReference type="EMBL" id="MBB4134502.1"/>
    </source>
</evidence>
<evidence type="ECO:0000313" key="3">
    <source>
        <dbReference type="Proteomes" id="UP000551501"/>
    </source>
</evidence>
<reference evidence="2 3" key="1">
    <citation type="submission" date="2020-08" db="EMBL/GenBank/DDBJ databases">
        <title>Sequencing the genomes of 1000 actinobacteria strains.</title>
        <authorList>
            <person name="Klenk H.-P."/>
        </authorList>
    </citation>
    <scope>NUCLEOTIDE SEQUENCE [LARGE SCALE GENOMIC DNA]</scope>
    <source>
        <strain evidence="2 3">DSM 45298</strain>
    </source>
</reference>
<keyword evidence="1" id="KW-0732">Signal</keyword>